<dbReference type="HOGENOM" id="CLU_2143026_0_0_5"/>
<proteinExistence type="predicted"/>
<keyword evidence="3" id="KW-1185">Reference proteome</keyword>
<evidence type="ECO:0000256" key="1">
    <source>
        <dbReference type="SAM" id="MobiDB-lite"/>
    </source>
</evidence>
<dbReference type="AlphaFoldDB" id="Q1YLQ3"/>
<dbReference type="Proteomes" id="UP000000321">
    <property type="component" value="Unassembled WGS sequence"/>
</dbReference>
<dbReference type="EMBL" id="AAPJ01000001">
    <property type="protein sequence ID" value="EAS51678.1"/>
    <property type="molecule type" value="Genomic_DNA"/>
</dbReference>
<evidence type="ECO:0000313" key="3">
    <source>
        <dbReference type="Proteomes" id="UP000000321"/>
    </source>
</evidence>
<protein>
    <submittedName>
        <fullName evidence="2">Uncharacterized protein</fullName>
    </submittedName>
</protein>
<evidence type="ECO:0000313" key="2">
    <source>
        <dbReference type="EMBL" id="EAS51678.1"/>
    </source>
</evidence>
<gene>
    <name evidence="2" type="ORF">SI859A1_02494</name>
</gene>
<sequence length="112" mass="11970">MALTPPKKRMDSANSVPPRNPIRSELGSAAALLRPASDDGEPDADKTTSRKAGLQGTGRRNWSGAGLPIQHRIERLMLSAPPVQRAQASPSGFVRLVQAIIGHGRNPESRQS</sequence>
<dbReference type="BioCyc" id="AURANTIMONAS:SI859A1_02494-MONOMER"/>
<name>Q1YLQ3_AURMS</name>
<accession>Q1YLQ3</accession>
<comment type="caution">
    <text evidence="2">The sequence shown here is derived from an EMBL/GenBank/DDBJ whole genome shotgun (WGS) entry which is preliminary data.</text>
</comment>
<reference evidence="2 3" key="1">
    <citation type="journal article" date="2008" name="Appl. Environ. Microbiol.">
        <title>Genomic insights into Mn(II) oxidation by the marine alphaproteobacterium Aurantimonas sp. strain SI85-9A1.</title>
        <authorList>
            <person name="Dick G.J."/>
            <person name="Podell S."/>
            <person name="Johnson H.A."/>
            <person name="Rivera-Espinoza Y."/>
            <person name="Bernier-Latmani R."/>
            <person name="McCarthy J.K."/>
            <person name="Torpey J.W."/>
            <person name="Clement B.G."/>
            <person name="Gaasterland T."/>
            <person name="Tebo B.M."/>
        </authorList>
    </citation>
    <scope>NUCLEOTIDE SEQUENCE [LARGE SCALE GENOMIC DNA]</scope>
    <source>
        <strain evidence="2 3">SI85-9A1</strain>
    </source>
</reference>
<feature type="region of interest" description="Disordered" evidence="1">
    <location>
        <begin position="1"/>
        <end position="66"/>
    </location>
</feature>
<organism evidence="2 3">
    <name type="scientific">Aurantimonas manganoxydans (strain ATCC BAA-1229 / DSM 21871 / SI85-9A1)</name>
    <dbReference type="NCBI Taxonomy" id="287752"/>
    <lineage>
        <taxon>Bacteria</taxon>
        <taxon>Pseudomonadati</taxon>
        <taxon>Pseudomonadota</taxon>
        <taxon>Alphaproteobacteria</taxon>
        <taxon>Hyphomicrobiales</taxon>
        <taxon>Aurantimonadaceae</taxon>
        <taxon>Aurantimonas</taxon>
    </lineage>
</organism>